<dbReference type="RefSeq" id="WP_119749083.1">
    <property type="nucleotide sequence ID" value="NZ_QZCG01000007.1"/>
</dbReference>
<dbReference type="GO" id="GO:0006579">
    <property type="term" value="P:amino-acid betaine catabolic process"/>
    <property type="evidence" value="ECO:0007669"/>
    <property type="project" value="InterPro"/>
</dbReference>
<dbReference type="InterPro" id="IPR013341">
    <property type="entry name" value="Mandelate_racemase_N_dom"/>
</dbReference>
<dbReference type="GO" id="GO:0046872">
    <property type="term" value="F:metal ion binding"/>
    <property type="evidence" value="ECO:0007669"/>
    <property type="project" value="UniProtKB-KW"/>
</dbReference>
<dbReference type="EMBL" id="QZCG01000007">
    <property type="protein sequence ID" value="RJE84982.1"/>
    <property type="molecule type" value="Genomic_DNA"/>
</dbReference>
<protein>
    <submittedName>
        <fullName evidence="6">Mandelate racemase</fullName>
    </submittedName>
</protein>
<dbReference type="SFLD" id="SFLDS00001">
    <property type="entry name" value="Enolase"/>
    <property type="match status" value="1"/>
</dbReference>
<reference evidence="7" key="1">
    <citation type="submission" date="2018-09" db="EMBL/GenBank/DDBJ databases">
        <title>Acidovorax cavernicola nov. sp. isolated from Gruta de las Maravillas (Aracena, Spain).</title>
        <authorList>
            <person name="Jurado V."/>
            <person name="Gutierrez-Patricio S."/>
            <person name="Gonzalez-Pimentel J.L."/>
            <person name="Miller A.Z."/>
            <person name="Laiz L."/>
            <person name="Saiz-Jimenez C."/>
        </authorList>
    </citation>
    <scope>NUCLEOTIDE SEQUENCE [LARGE SCALE GENOMIC DNA]</scope>
    <source>
        <strain evidence="7">1011MAR3C25</strain>
    </source>
</reference>
<dbReference type="InterPro" id="IPR036849">
    <property type="entry name" value="Enolase-like_C_sf"/>
</dbReference>
<keyword evidence="3" id="KW-0479">Metal-binding</keyword>
<dbReference type="OrthoDB" id="9802699at2"/>
<dbReference type="InterPro" id="IPR029065">
    <property type="entry name" value="Enolase_C-like"/>
</dbReference>
<proteinExistence type="inferred from homology"/>
<evidence type="ECO:0000256" key="1">
    <source>
        <dbReference type="ARBA" id="ARBA00001946"/>
    </source>
</evidence>
<evidence type="ECO:0000256" key="3">
    <source>
        <dbReference type="ARBA" id="ARBA00022723"/>
    </source>
</evidence>
<dbReference type="Gene3D" id="3.20.20.120">
    <property type="entry name" value="Enolase-like C-terminal domain"/>
    <property type="match status" value="1"/>
</dbReference>
<dbReference type="InterPro" id="IPR013342">
    <property type="entry name" value="Mandelate_racemase_C"/>
</dbReference>
<dbReference type="Proteomes" id="UP000284202">
    <property type="component" value="Unassembled WGS sequence"/>
</dbReference>
<dbReference type="PANTHER" id="PTHR48080:SF3">
    <property type="entry name" value="ENOLASE SUPERFAMILY MEMBER DDB_G0284701"/>
    <property type="match status" value="1"/>
</dbReference>
<comment type="caution">
    <text evidence="6">The sequence shown here is derived from an EMBL/GenBank/DDBJ whole genome shotgun (WGS) entry which is preliminary data.</text>
</comment>
<dbReference type="InterPro" id="IPR029017">
    <property type="entry name" value="Enolase-like_N"/>
</dbReference>
<keyword evidence="7" id="KW-1185">Reference proteome</keyword>
<dbReference type="Pfam" id="PF02746">
    <property type="entry name" value="MR_MLE_N"/>
    <property type="match status" value="1"/>
</dbReference>
<evidence type="ECO:0000256" key="2">
    <source>
        <dbReference type="ARBA" id="ARBA00008031"/>
    </source>
</evidence>
<name>A0A418SVH1_9RHOB</name>
<dbReference type="FunFam" id="3.30.390.10:FF:000009">
    <property type="entry name" value="Hydrophobic dipeptide epimerase"/>
    <property type="match status" value="1"/>
</dbReference>
<evidence type="ECO:0000259" key="5">
    <source>
        <dbReference type="SMART" id="SM00922"/>
    </source>
</evidence>
<dbReference type="SMART" id="SM00922">
    <property type="entry name" value="MR_MLE"/>
    <property type="match status" value="1"/>
</dbReference>
<gene>
    <name evidence="6" type="ORF">D3P04_11830</name>
</gene>
<dbReference type="InterPro" id="IPR034593">
    <property type="entry name" value="DgoD-like"/>
</dbReference>
<dbReference type="GO" id="GO:0016855">
    <property type="term" value="F:racemase and epimerase activity, acting on amino acids and derivatives"/>
    <property type="evidence" value="ECO:0007669"/>
    <property type="project" value="InterPro"/>
</dbReference>
<sequence length="371" mass="39790">MRIAEIHVYSHQLPVVGGPFRIATSVVETLDTTLVKCVADNGLVGWGETCPVGPTYQPHHATGARAAIAEIAPGLIGAPALQPLLLRRRMDGMLNGHNYAKAAIDIAIYDLMGKHYGVSVADLLGGAATEHVPSYYSFGVGEPDEVARLAAEKAAEGYPRLQIKIGGRPIETDIEVVRKVWERVGCKVRLAVDGNRSLTTGDCLRISRECPEIPFVLEQPCNTLEEIASIRRQLQHGVYIDERGVDLSTVLSVIGQGLCDGFAMKLTRIGGLQQMTAFRDICEARSLPHSCDDAWGGDIIAAACTHIGATVLPRLNEGVWIAAPYIETHYDPENGIAIRDGHIMLPEGPGLGVTPDEALFGDPVMSFGGGN</sequence>
<dbReference type="Pfam" id="PF13378">
    <property type="entry name" value="MR_MLE_C"/>
    <property type="match status" value="1"/>
</dbReference>
<organism evidence="6 7">
    <name type="scientific">Paracoccus onubensis</name>
    <dbReference type="NCBI Taxonomy" id="1675788"/>
    <lineage>
        <taxon>Bacteria</taxon>
        <taxon>Pseudomonadati</taxon>
        <taxon>Pseudomonadota</taxon>
        <taxon>Alphaproteobacteria</taxon>
        <taxon>Rhodobacterales</taxon>
        <taxon>Paracoccaceae</taxon>
        <taxon>Paracoccus</taxon>
    </lineage>
</organism>
<keyword evidence="4" id="KW-0460">Magnesium</keyword>
<evidence type="ECO:0000256" key="4">
    <source>
        <dbReference type="ARBA" id="ARBA00022842"/>
    </source>
</evidence>
<comment type="similarity">
    <text evidence="2">Belongs to the mandelate racemase/muconate lactonizing enzyme family.</text>
</comment>
<dbReference type="SUPFAM" id="SSF54826">
    <property type="entry name" value="Enolase N-terminal domain-like"/>
    <property type="match status" value="1"/>
</dbReference>
<dbReference type="PANTHER" id="PTHR48080">
    <property type="entry name" value="D-GALACTONATE DEHYDRATASE-RELATED"/>
    <property type="match status" value="1"/>
</dbReference>
<comment type="cofactor">
    <cofactor evidence="1">
        <name>Mg(2+)</name>
        <dbReference type="ChEBI" id="CHEBI:18420"/>
    </cofactor>
</comment>
<dbReference type="AlphaFoldDB" id="A0A418SVH1"/>
<accession>A0A418SVH1</accession>
<feature type="domain" description="Mandelate racemase/muconate lactonizing enzyme C-terminal" evidence="5">
    <location>
        <begin position="143"/>
        <end position="237"/>
    </location>
</feature>
<dbReference type="InterPro" id="IPR034622">
    <property type="entry name" value="4R-hPro_betaine_2-epimerase"/>
</dbReference>
<dbReference type="Gene3D" id="3.30.390.10">
    <property type="entry name" value="Enolase-like, N-terminal domain"/>
    <property type="match status" value="1"/>
</dbReference>
<evidence type="ECO:0000313" key="6">
    <source>
        <dbReference type="EMBL" id="RJE84982.1"/>
    </source>
</evidence>
<dbReference type="SFLD" id="SFLDF00556">
    <property type="entry name" value="4R-hydroxyproline_betaine_2-ep"/>
    <property type="match status" value="1"/>
</dbReference>
<dbReference type="SUPFAM" id="SSF51604">
    <property type="entry name" value="Enolase C-terminal domain-like"/>
    <property type="match status" value="1"/>
</dbReference>
<dbReference type="SFLD" id="SFLDG00180">
    <property type="entry name" value="muconate_cycloisomerase"/>
    <property type="match status" value="1"/>
</dbReference>
<evidence type="ECO:0000313" key="7">
    <source>
        <dbReference type="Proteomes" id="UP000284202"/>
    </source>
</evidence>